<keyword evidence="11" id="KW-1185">Reference proteome</keyword>
<feature type="transmembrane region" description="Helical" evidence="8">
    <location>
        <begin position="66"/>
        <end position="87"/>
    </location>
</feature>
<dbReference type="PROSITE" id="PS50216">
    <property type="entry name" value="DHHC"/>
    <property type="match status" value="1"/>
</dbReference>
<evidence type="ECO:0000256" key="3">
    <source>
        <dbReference type="ARBA" id="ARBA00022679"/>
    </source>
</evidence>
<name>A0A2I0AT69_9ASPA</name>
<dbReference type="GO" id="GO:0016020">
    <property type="term" value="C:membrane"/>
    <property type="evidence" value="ECO:0007669"/>
    <property type="project" value="UniProtKB-SubCell"/>
</dbReference>
<keyword evidence="7 8" id="KW-0012">Acyltransferase</keyword>
<dbReference type="GO" id="GO:0016491">
    <property type="term" value="F:oxidoreductase activity"/>
    <property type="evidence" value="ECO:0007669"/>
    <property type="project" value="UniProtKB-KW"/>
</dbReference>
<evidence type="ECO:0000256" key="5">
    <source>
        <dbReference type="ARBA" id="ARBA00022989"/>
    </source>
</evidence>
<dbReference type="Proteomes" id="UP000236161">
    <property type="component" value="Unassembled WGS sequence"/>
</dbReference>
<organism evidence="10 11">
    <name type="scientific">Apostasia shenzhenica</name>
    <dbReference type="NCBI Taxonomy" id="1088818"/>
    <lineage>
        <taxon>Eukaryota</taxon>
        <taxon>Viridiplantae</taxon>
        <taxon>Streptophyta</taxon>
        <taxon>Embryophyta</taxon>
        <taxon>Tracheophyta</taxon>
        <taxon>Spermatophyta</taxon>
        <taxon>Magnoliopsida</taxon>
        <taxon>Liliopsida</taxon>
        <taxon>Asparagales</taxon>
        <taxon>Orchidaceae</taxon>
        <taxon>Apostasioideae</taxon>
        <taxon>Apostasia</taxon>
    </lineage>
</organism>
<keyword evidence="3 8" id="KW-0808">Transferase</keyword>
<proteinExistence type="inferred from homology"/>
<dbReference type="STRING" id="1088818.A0A2I0AT69"/>
<evidence type="ECO:0000256" key="4">
    <source>
        <dbReference type="ARBA" id="ARBA00022692"/>
    </source>
</evidence>
<keyword evidence="6 8" id="KW-0472">Membrane</keyword>
<accession>A0A2I0AT69</accession>
<feature type="transmembrane region" description="Helical" evidence="8">
    <location>
        <begin position="260"/>
        <end position="280"/>
    </location>
</feature>
<dbReference type="PANTHER" id="PTHR12246">
    <property type="entry name" value="PALMITOYLTRANSFERASE ZDHHC16"/>
    <property type="match status" value="1"/>
</dbReference>
<feature type="domain" description="Palmitoyltransferase DHHC" evidence="9">
    <location>
        <begin position="145"/>
        <end position="294"/>
    </location>
</feature>
<dbReference type="AlphaFoldDB" id="A0A2I0AT69"/>
<feature type="transmembrane region" description="Helical" evidence="8">
    <location>
        <begin position="93"/>
        <end position="121"/>
    </location>
</feature>
<dbReference type="EMBL" id="KZ451950">
    <property type="protein sequence ID" value="PKA58737.1"/>
    <property type="molecule type" value="Genomic_DNA"/>
</dbReference>
<keyword evidence="4 8" id="KW-0812">Transmembrane</keyword>
<sequence>MKEEHHVASILDDHERECWGCGLRLLLATYSPVFKCGWCGAITSQNRKRKPDSACFSRWRCLRDRFLVIVALLFMSFVICAGVWVVYPTVFSIGYFCGIFHSTVTAILSFITISTFLLAAFRSAGSPVVITWGSYPIVGKNSLENYTFCTYCAKPKPPRAHHCRSCQMCVLDMDHHCPFIGNCVGAENHRYFIAFLLSVIVSCLYVVGMTSYSAYHIWPALELENVVSAGTDTMSAMRALKHILAVIASPVLLLSARGLLLIYLAFACLAVKIGLSALLWQQLYCIYEGKTYVSILSSQNSEHGEKGCQNILRFFGCPFWAFRLLLSSSNASKLQESSSKIL</sequence>
<keyword evidence="5 8" id="KW-1133">Transmembrane helix</keyword>
<comment type="similarity">
    <text evidence="2 8">Belongs to the DHHC palmitoyltransferase family.</text>
</comment>
<evidence type="ECO:0000256" key="6">
    <source>
        <dbReference type="ARBA" id="ARBA00023136"/>
    </source>
</evidence>
<dbReference type="EC" id="2.3.1.225" evidence="8"/>
<protein>
    <recommendedName>
        <fullName evidence="8">S-acyltransferase</fullName>
        <ecNumber evidence="8">2.3.1.225</ecNumber>
    </recommendedName>
    <alternativeName>
        <fullName evidence="8">Palmitoyltransferase</fullName>
    </alternativeName>
</protein>
<evidence type="ECO:0000313" key="10">
    <source>
        <dbReference type="EMBL" id="PKA58737.1"/>
    </source>
</evidence>
<gene>
    <name evidence="10" type="ORF">AXF42_Ash000830</name>
</gene>
<evidence type="ECO:0000256" key="7">
    <source>
        <dbReference type="ARBA" id="ARBA00023315"/>
    </source>
</evidence>
<feature type="transmembrane region" description="Helical" evidence="8">
    <location>
        <begin position="191"/>
        <end position="215"/>
    </location>
</feature>
<comment type="domain">
    <text evidence="8">The DHHC domain is required for palmitoyltransferase activity.</text>
</comment>
<evidence type="ECO:0000256" key="8">
    <source>
        <dbReference type="RuleBase" id="RU079119"/>
    </source>
</evidence>
<dbReference type="GO" id="GO:0019706">
    <property type="term" value="F:protein-cysteine S-palmitoyltransferase activity"/>
    <property type="evidence" value="ECO:0007669"/>
    <property type="project" value="UniProtKB-EC"/>
</dbReference>
<evidence type="ECO:0000313" key="11">
    <source>
        <dbReference type="Proteomes" id="UP000236161"/>
    </source>
</evidence>
<evidence type="ECO:0000256" key="1">
    <source>
        <dbReference type="ARBA" id="ARBA00004141"/>
    </source>
</evidence>
<dbReference type="Pfam" id="PF01529">
    <property type="entry name" value="DHHC"/>
    <property type="match status" value="1"/>
</dbReference>
<keyword evidence="10" id="KW-0560">Oxidoreductase</keyword>
<dbReference type="InterPro" id="IPR001594">
    <property type="entry name" value="Palmitoyltrfase_DHHC"/>
</dbReference>
<dbReference type="OrthoDB" id="9909019at2759"/>
<reference evidence="10 11" key="1">
    <citation type="journal article" date="2017" name="Nature">
        <title>The Apostasia genome and the evolution of orchids.</title>
        <authorList>
            <person name="Zhang G.Q."/>
            <person name="Liu K.W."/>
            <person name="Li Z."/>
            <person name="Lohaus R."/>
            <person name="Hsiao Y.Y."/>
            <person name="Niu S.C."/>
            <person name="Wang J.Y."/>
            <person name="Lin Y.C."/>
            <person name="Xu Q."/>
            <person name="Chen L.J."/>
            <person name="Yoshida K."/>
            <person name="Fujiwara S."/>
            <person name="Wang Z.W."/>
            <person name="Zhang Y.Q."/>
            <person name="Mitsuda N."/>
            <person name="Wang M."/>
            <person name="Liu G.H."/>
            <person name="Pecoraro L."/>
            <person name="Huang H.X."/>
            <person name="Xiao X.J."/>
            <person name="Lin M."/>
            <person name="Wu X.Y."/>
            <person name="Wu W.L."/>
            <person name="Chen Y.Y."/>
            <person name="Chang S.B."/>
            <person name="Sakamoto S."/>
            <person name="Ohme-Takagi M."/>
            <person name="Yagi M."/>
            <person name="Zeng S.J."/>
            <person name="Shen C.Y."/>
            <person name="Yeh C.M."/>
            <person name="Luo Y.B."/>
            <person name="Tsai W.C."/>
            <person name="Van de Peer Y."/>
            <person name="Liu Z.J."/>
        </authorList>
    </citation>
    <scope>NUCLEOTIDE SEQUENCE [LARGE SCALE GENOMIC DNA]</scope>
    <source>
        <strain evidence="11">cv. Shenzhen</strain>
        <tissue evidence="10">Stem</tissue>
    </source>
</reference>
<evidence type="ECO:0000256" key="2">
    <source>
        <dbReference type="ARBA" id="ARBA00008574"/>
    </source>
</evidence>
<comment type="subcellular location">
    <subcellularLocation>
        <location evidence="1">Membrane</location>
        <topology evidence="1">Multi-pass membrane protein</topology>
    </subcellularLocation>
</comment>
<evidence type="ECO:0000259" key="9">
    <source>
        <dbReference type="Pfam" id="PF01529"/>
    </source>
</evidence>
<dbReference type="InterPro" id="IPR039859">
    <property type="entry name" value="PFA4/ZDH16/20/ERF2-like"/>
</dbReference>
<comment type="catalytic activity">
    <reaction evidence="8">
        <text>L-cysteinyl-[protein] + hexadecanoyl-CoA = S-hexadecanoyl-L-cysteinyl-[protein] + CoA</text>
        <dbReference type="Rhea" id="RHEA:36683"/>
        <dbReference type="Rhea" id="RHEA-COMP:10131"/>
        <dbReference type="Rhea" id="RHEA-COMP:11032"/>
        <dbReference type="ChEBI" id="CHEBI:29950"/>
        <dbReference type="ChEBI" id="CHEBI:57287"/>
        <dbReference type="ChEBI" id="CHEBI:57379"/>
        <dbReference type="ChEBI" id="CHEBI:74151"/>
        <dbReference type="EC" id="2.3.1.225"/>
    </reaction>
</comment>